<dbReference type="EMBL" id="JAQQBS010001424">
    <property type="protein sequence ID" value="KAK0158645.1"/>
    <property type="molecule type" value="Genomic_DNA"/>
</dbReference>
<gene>
    <name evidence="2" type="ORF">PV328_009622</name>
</gene>
<reference evidence="2" key="2">
    <citation type="submission" date="2023-03" db="EMBL/GenBank/DDBJ databases">
        <authorList>
            <person name="Inwood S.N."/>
            <person name="Skelly J.G."/>
            <person name="Guhlin J."/>
            <person name="Harrop T.W.R."/>
            <person name="Goldson S.G."/>
            <person name="Dearden P.K."/>
        </authorList>
    </citation>
    <scope>NUCLEOTIDE SEQUENCE</scope>
    <source>
        <strain evidence="2">Irish</strain>
        <tissue evidence="2">Whole body</tissue>
    </source>
</reference>
<keyword evidence="3" id="KW-1185">Reference proteome</keyword>
<feature type="region of interest" description="Disordered" evidence="1">
    <location>
        <begin position="293"/>
        <end position="314"/>
    </location>
</feature>
<dbReference type="Proteomes" id="UP001168990">
    <property type="component" value="Unassembled WGS sequence"/>
</dbReference>
<organism evidence="2 3">
    <name type="scientific">Microctonus aethiopoides</name>
    <dbReference type="NCBI Taxonomy" id="144406"/>
    <lineage>
        <taxon>Eukaryota</taxon>
        <taxon>Metazoa</taxon>
        <taxon>Ecdysozoa</taxon>
        <taxon>Arthropoda</taxon>
        <taxon>Hexapoda</taxon>
        <taxon>Insecta</taxon>
        <taxon>Pterygota</taxon>
        <taxon>Neoptera</taxon>
        <taxon>Endopterygota</taxon>
        <taxon>Hymenoptera</taxon>
        <taxon>Apocrita</taxon>
        <taxon>Ichneumonoidea</taxon>
        <taxon>Braconidae</taxon>
        <taxon>Euphorinae</taxon>
        <taxon>Microctonus</taxon>
    </lineage>
</organism>
<sequence length="731" mass="81844">MKIDPSLPQLSRAEIVDILHNITSKDMDSLEESVENTRLDYQRALTVVLPYNSRDAKNEDIQNLFTKPPMIQVIPDSGTMLPYSSIQEEPPVSSDPIIENLISTKYPDEVKDQFPNDKNKYKNHRTTYDEPAKVDLSLQKFNSNFNNFNSQKAIWSTASSISKLINSDKNEDNDNSTTKPKLQIIYSTSVTDKPTTKMFKTTTFRTNNEFRPTMPVTKSTVNILTSDQWKYFAPPSTTASTTTTSTTTSTTTTTTTTEKPTTTRKLPRIAAKYSKPSPFRHKSQPFQPTVISTSTHQWPTHPPRQPLKNRPELSSKAPDMITFDMSDVKMMSDEATPMLFVTPMSTKGSGKIFKPSSTLASNKVVQPQKVSVTPTPVRKEVTSLLASIGLQPTEEKIGKDKISNNEINLVKEQGIFATNFEIPVINNTLSHETLQSSTDKVNSSSIINQSTFNNAQKGVDNLSSDIQKLFQRFGLQTSESDATSTTTKAPTPFSFKANSWSNFKPLPKSEVKDATMKDFLATFGLGVENRNAKTVKMSKGRSSSVIEAVPSAMKNILENIGLIIRPKVPRNVQLKTTTTTSTTTTSTTEDPEKMHVFKPHEVLFGDPLQRTKINELLDTVKLVQEGEADVSDVRKVADDLLKTTKTLQDGPNPLNLDEFFRLYNDDIKNEVKRQESKANLSNDTSTINNSGIEKFMIYVLGTWQSWTNRTITAFQNIKNVLTNFIDKFNNS</sequence>
<proteinExistence type="predicted"/>
<feature type="compositionally biased region" description="Low complexity" evidence="1">
    <location>
        <begin position="236"/>
        <end position="260"/>
    </location>
</feature>
<reference evidence="2" key="1">
    <citation type="journal article" date="2023" name="bioRxiv">
        <title>Scaffold-level genome assemblies of two parasitoid biocontrol wasps reveal the parthenogenesis mechanism and an associated novel virus.</title>
        <authorList>
            <person name="Inwood S."/>
            <person name="Skelly J."/>
            <person name="Guhlin J."/>
            <person name="Harrop T."/>
            <person name="Goldson S."/>
            <person name="Dearden P."/>
        </authorList>
    </citation>
    <scope>NUCLEOTIDE SEQUENCE</scope>
    <source>
        <strain evidence="2">Irish</strain>
        <tissue evidence="2">Whole body</tissue>
    </source>
</reference>
<name>A0AA39C715_9HYME</name>
<accession>A0AA39C715</accession>
<feature type="region of interest" description="Disordered" evidence="1">
    <location>
        <begin position="235"/>
        <end position="262"/>
    </location>
</feature>
<dbReference type="AlphaFoldDB" id="A0AA39C715"/>
<evidence type="ECO:0000313" key="2">
    <source>
        <dbReference type="EMBL" id="KAK0158645.1"/>
    </source>
</evidence>
<evidence type="ECO:0000313" key="3">
    <source>
        <dbReference type="Proteomes" id="UP001168990"/>
    </source>
</evidence>
<comment type="caution">
    <text evidence="2">The sequence shown here is derived from an EMBL/GenBank/DDBJ whole genome shotgun (WGS) entry which is preliminary data.</text>
</comment>
<protein>
    <submittedName>
        <fullName evidence="2">Uncharacterized protein</fullName>
    </submittedName>
</protein>
<evidence type="ECO:0000256" key="1">
    <source>
        <dbReference type="SAM" id="MobiDB-lite"/>
    </source>
</evidence>